<keyword evidence="3" id="KW-1185">Reference proteome</keyword>
<reference evidence="2" key="2">
    <citation type="submission" date="2021-04" db="EMBL/GenBank/DDBJ databases">
        <authorList>
            <person name="Podell S."/>
        </authorList>
    </citation>
    <scope>NUCLEOTIDE SEQUENCE</scope>
    <source>
        <strain evidence="2">Hildebrandi</strain>
    </source>
</reference>
<accession>A0A9K3KVS2</accession>
<reference evidence="2" key="1">
    <citation type="journal article" date="2021" name="Sci. Rep.">
        <title>Diploid genomic architecture of Nitzschia inconspicua, an elite biomass production diatom.</title>
        <authorList>
            <person name="Oliver A."/>
            <person name="Podell S."/>
            <person name="Pinowska A."/>
            <person name="Traller J.C."/>
            <person name="Smith S.R."/>
            <person name="McClure R."/>
            <person name="Beliaev A."/>
            <person name="Bohutskyi P."/>
            <person name="Hill E.A."/>
            <person name="Rabines A."/>
            <person name="Zheng H."/>
            <person name="Allen L.Z."/>
            <person name="Kuo A."/>
            <person name="Grigoriev I.V."/>
            <person name="Allen A.E."/>
            <person name="Hazlebeck D."/>
            <person name="Allen E.E."/>
        </authorList>
    </citation>
    <scope>NUCLEOTIDE SEQUENCE</scope>
    <source>
        <strain evidence="2">Hildebrandi</strain>
    </source>
</reference>
<gene>
    <name evidence="2" type="ORF">IV203_012580</name>
</gene>
<dbReference type="Proteomes" id="UP000693970">
    <property type="component" value="Unassembled WGS sequence"/>
</dbReference>
<organism evidence="2 3">
    <name type="scientific">Nitzschia inconspicua</name>
    <dbReference type="NCBI Taxonomy" id="303405"/>
    <lineage>
        <taxon>Eukaryota</taxon>
        <taxon>Sar</taxon>
        <taxon>Stramenopiles</taxon>
        <taxon>Ochrophyta</taxon>
        <taxon>Bacillariophyta</taxon>
        <taxon>Bacillariophyceae</taxon>
        <taxon>Bacillariophycidae</taxon>
        <taxon>Bacillariales</taxon>
        <taxon>Bacillariaceae</taxon>
        <taxon>Nitzschia</taxon>
    </lineage>
</organism>
<comment type="caution">
    <text evidence="2">The sequence shown here is derived from an EMBL/GenBank/DDBJ whole genome shotgun (WGS) entry which is preliminary data.</text>
</comment>
<feature type="region of interest" description="Disordered" evidence="1">
    <location>
        <begin position="1"/>
        <end position="27"/>
    </location>
</feature>
<protein>
    <submittedName>
        <fullName evidence="2">Uncharacterized protein</fullName>
    </submittedName>
</protein>
<proteinExistence type="predicted"/>
<sequence>MPCNSNRNSSDRQRSALSPGERLPPRAWMAETPEPNSILNHHFFNSSSRHQNYRAVQSRLAAFSLPLHPLTSSILPSDPTVIDILDAAIDIVNKDFGLGDEDSDSHGQNATNK</sequence>
<evidence type="ECO:0000313" key="3">
    <source>
        <dbReference type="Proteomes" id="UP000693970"/>
    </source>
</evidence>
<evidence type="ECO:0000256" key="1">
    <source>
        <dbReference type="SAM" id="MobiDB-lite"/>
    </source>
</evidence>
<name>A0A9K3KVS2_9STRA</name>
<evidence type="ECO:0000313" key="2">
    <source>
        <dbReference type="EMBL" id="KAG7349983.1"/>
    </source>
</evidence>
<dbReference type="AlphaFoldDB" id="A0A9K3KVS2"/>
<dbReference type="EMBL" id="JAGRRH010000019">
    <property type="protein sequence ID" value="KAG7349983.1"/>
    <property type="molecule type" value="Genomic_DNA"/>
</dbReference>